<evidence type="ECO:0000259" key="2">
    <source>
        <dbReference type="Pfam" id="PF20150"/>
    </source>
</evidence>
<dbReference type="Proteomes" id="UP000006753">
    <property type="component" value="Unassembled WGS sequence"/>
</dbReference>
<gene>
    <name evidence="3" type="ORF">MBM_08946</name>
</gene>
<sequence>MPPLKSLQGLPIRSKQVIPSPPASSPAPKPPKFHKFSELPAEIRIKIWKFAIRPQLIQYEFDYKHGAPPLNIPKVKPGRISCTRSPRNLLATNHEARAIVKSLNPDSYEWIQEDDRLLMTKNPSTIPIPIFNPSLDTILLQGLHELGYFSWAYRIDNERLVQYQQRNRHIRSIAIHSFLEAASIVAGSHGTLYEADARACFGSESVLGELCYRDMERGFLSYYRLEELIIVYPGGEKSPDTEDMMPLLERAERLVVVGDAEETERRISTFLEMFSEQLLSSRRAFSYWHPVDGELEEVETSEWWKDAKITLMTEEELMRRFQ</sequence>
<dbReference type="Pfam" id="PF20150">
    <property type="entry name" value="2EXR"/>
    <property type="match status" value="1"/>
</dbReference>
<evidence type="ECO:0000313" key="4">
    <source>
        <dbReference type="Proteomes" id="UP000006753"/>
    </source>
</evidence>
<feature type="domain" description="2EXR" evidence="2">
    <location>
        <begin position="33"/>
        <end position="138"/>
    </location>
</feature>
<feature type="region of interest" description="Disordered" evidence="1">
    <location>
        <begin position="1"/>
        <end position="33"/>
    </location>
</feature>
<dbReference type="OrthoDB" id="3540486at2759"/>
<dbReference type="RefSeq" id="XP_007296835.1">
    <property type="nucleotide sequence ID" value="XM_007296773.1"/>
</dbReference>
<evidence type="ECO:0000256" key="1">
    <source>
        <dbReference type="SAM" id="MobiDB-lite"/>
    </source>
</evidence>
<name>K1WKG4_MARBU</name>
<dbReference type="KEGG" id="mbe:MBM_08946"/>
<dbReference type="InParanoid" id="K1WKG4"/>
<dbReference type="InterPro" id="IPR045518">
    <property type="entry name" value="2EXR"/>
</dbReference>
<feature type="compositionally biased region" description="Pro residues" evidence="1">
    <location>
        <begin position="19"/>
        <end position="30"/>
    </location>
</feature>
<accession>K1WKG4</accession>
<organism evidence="3 4">
    <name type="scientific">Marssonina brunnea f. sp. multigermtubi (strain MB_m1)</name>
    <name type="common">Marssonina leaf spot fungus</name>
    <dbReference type="NCBI Taxonomy" id="1072389"/>
    <lineage>
        <taxon>Eukaryota</taxon>
        <taxon>Fungi</taxon>
        <taxon>Dikarya</taxon>
        <taxon>Ascomycota</taxon>
        <taxon>Pezizomycotina</taxon>
        <taxon>Leotiomycetes</taxon>
        <taxon>Helotiales</taxon>
        <taxon>Drepanopezizaceae</taxon>
        <taxon>Drepanopeziza</taxon>
    </lineage>
</organism>
<protein>
    <recommendedName>
        <fullName evidence="2">2EXR domain-containing protein</fullName>
    </recommendedName>
</protein>
<dbReference type="EMBL" id="JH921454">
    <property type="protein sequence ID" value="EKD12717.1"/>
    <property type="molecule type" value="Genomic_DNA"/>
</dbReference>
<dbReference type="PANTHER" id="PTHR35910:SF6">
    <property type="entry name" value="2EXR DOMAIN-CONTAINING PROTEIN"/>
    <property type="match status" value="1"/>
</dbReference>
<reference evidence="3 4" key="1">
    <citation type="journal article" date="2012" name="BMC Genomics">
        <title>Sequencing the genome of Marssonina brunnea reveals fungus-poplar co-evolution.</title>
        <authorList>
            <person name="Zhu S."/>
            <person name="Cao Y.-Z."/>
            <person name="Jiang C."/>
            <person name="Tan B.-Y."/>
            <person name="Wang Z."/>
            <person name="Feng S."/>
            <person name="Zhang L."/>
            <person name="Su X.-H."/>
            <person name="Brejova B."/>
            <person name="Vinar T."/>
            <person name="Xu M."/>
            <person name="Wang M.-X."/>
            <person name="Zhang S.-G."/>
            <person name="Huang M.-R."/>
            <person name="Wu R."/>
            <person name="Zhou Y."/>
        </authorList>
    </citation>
    <scope>NUCLEOTIDE SEQUENCE [LARGE SCALE GENOMIC DNA]</scope>
    <source>
        <strain evidence="3 4">MB_m1</strain>
    </source>
</reference>
<dbReference type="AlphaFoldDB" id="K1WKG4"/>
<dbReference type="HOGENOM" id="CLU_863508_0_0_1"/>
<keyword evidence="4" id="KW-1185">Reference proteome</keyword>
<proteinExistence type="predicted"/>
<evidence type="ECO:0000313" key="3">
    <source>
        <dbReference type="EMBL" id="EKD12717.1"/>
    </source>
</evidence>
<dbReference type="PANTHER" id="PTHR35910">
    <property type="entry name" value="2EXR DOMAIN-CONTAINING PROTEIN"/>
    <property type="match status" value="1"/>
</dbReference>
<dbReference type="GeneID" id="18764881"/>